<comment type="caution">
    <text evidence="1">The sequence shown here is derived from an EMBL/GenBank/DDBJ whole genome shotgun (WGS) entry which is preliminary data.</text>
</comment>
<name>A0A4Y2K4F1_ARAVE</name>
<keyword evidence="2" id="KW-1185">Reference proteome</keyword>
<protein>
    <submittedName>
        <fullName evidence="1">Uncharacterized protein</fullName>
    </submittedName>
</protein>
<dbReference type="EMBL" id="BGPR01004139">
    <property type="protein sequence ID" value="GBM96406.1"/>
    <property type="molecule type" value="Genomic_DNA"/>
</dbReference>
<proteinExistence type="predicted"/>
<dbReference type="AlphaFoldDB" id="A0A4Y2K4F1"/>
<evidence type="ECO:0000313" key="1">
    <source>
        <dbReference type="EMBL" id="GBM96406.1"/>
    </source>
</evidence>
<organism evidence="1 2">
    <name type="scientific">Araneus ventricosus</name>
    <name type="common">Orbweaver spider</name>
    <name type="synonym">Epeira ventricosa</name>
    <dbReference type="NCBI Taxonomy" id="182803"/>
    <lineage>
        <taxon>Eukaryota</taxon>
        <taxon>Metazoa</taxon>
        <taxon>Ecdysozoa</taxon>
        <taxon>Arthropoda</taxon>
        <taxon>Chelicerata</taxon>
        <taxon>Arachnida</taxon>
        <taxon>Araneae</taxon>
        <taxon>Araneomorphae</taxon>
        <taxon>Entelegynae</taxon>
        <taxon>Araneoidea</taxon>
        <taxon>Araneidae</taxon>
        <taxon>Araneus</taxon>
    </lineage>
</organism>
<gene>
    <name evidence="1" type="ORF">AVEN_24712_1</name>
</gene>
<evidence type="ECO:0000313" key="2">
    <source>
        <dbReference type="Proteomes" id="UP000499080"/>
    </source>
</evidence>
<accession>A0A4Y2K4F1</accession>
<sequence>MTLVNFSISQIYKTYSKCFATRIWTIPNSLTPRETGRSKNFPLTTKKASLRQLASFEGRLGSEIEAVISATGWVWSGGVNDHPGWESPIHVTSSQNALVLKEMEERSRLEIKELIGQYLRPEHLNRQNYRIFMDFLIPELLNGQ</sequence>
<dbReference type="Proteomes" id="UP000499080">
    <property type="component" value="Unassembled WGS sequence"/>
</dbReference>
<dbReference type="OrthoDB" id="29853at2759"/>
<reference evidence="1 2" key="1">
    <citation type="journal article" date="2019" name="Sci. Rep.">
        <title>Orb-weaving spider Araneus ventricosus genome elucidates the spidroin gene catalogue.</title>
        <authorList>
            <person name="Kono N."/>
            <person name="Nakamura H."/>
            <person name="Ohtoshi R."/>
            <person name="Moran D.A.P."/>
            <person name="Shinohara A."/>
            <person name="Yoshida Y."/>
            <person name="Fujiwara M."/>
            <person name="Mori M."/>
            <person name="Tomita M."/>
            <person name="Arakawa K."/>
        </authorList>
    </citation>
    <scope>NUCLEOTIDE SEQUENCE [LARGE SCALE GENOMIC DNA]</scope>
</reference>